<name>A0A6J5A8F7_9BURK</name>
<accession>A0A6J5A8F7</accession>
<organism evidence="1 2">
    <name type="scientific">Paraburkholderia rhynchosiae</name>
    <dbReference type="NCBI Taxonomy" id="487049"/>
    <lineage>
        <taxon>Bacteria</taxon>
        <taxon>Pseudomonadati</taxon>
        <taxon>Pseudomonadota</taxon>
        <taxon>Betaproteobacteria</taxon>
        <taxon>Burkholderiales</taxon>
        <taxon>Burkholderiaceae</taxon>
        <taxon>Paraburkholderia</taxon>
    </lineage>
</organism>
<evidence type="ECO:0000313" key="1">
    <source>
        <dbReference type="EMBL" id="CAB3652239.1"/>
    </source>
</evidence>
<protein>
    <submittedName>
        <fullName evidence="1">Uncharacterized protein</fullName>
    </submittedName>
</protein>
<sequence>MFCCCVSLHGSLARTAWRYRILPRHKNVVLARGRSQSSPATTLATSIVSPLISARRFGQSRFLSDPREQEHGRRDAVAIRAVPRHVAARQLKGDDYGKCAEKILKIQNGYVPCLLARIGAIGGKLPEPRGSERGTRVAIR</sequence>
<evidence type="ECO:0000313" key="2">
    <source>
        <dbReference type="Proteomes" id="UP000494205"/>
    </source>
</evidence>
<gene>
    <name evidence="1" type="ORF">LMG27174_01211</name>
</gene>
<dbReference type="EMBL" id="CADIJZ010000004">
    <property type="protein sequence ID" value="CAB3652239.1"/>
    <property type="molecule type" value="Genomic_DNA"/>
</dbReference>
<dbReference type="Proteomes" id="UP000494205">
    <property type="component" value="Unassembled WGS sequence"/>
</dbReference>
<dbReference type="AlphaFoldDB" id="A0A6J5A8F7"/>
<reference evidence="1 2" key="1">
    <citation type="submission" date="2020-04" db="EMBL/GenBank/DDBJ databases">
        <authorList>
            <person name="De Canck E."/>
        </authorList>
    </citation>
    <scope>NUCLEOTIDE SEQUENCE [LARGE SCALE GENOMIC DNA]</scope>
    <source>
        <strain evidence="1 2">LMG 27174</strain>
    </source>
</reference>
<proteinExistence type="predicted"/>